<evidence type="ECO:0000256" key="2">
    <source>
        <dbReference type="ARBA" id="ARBA00023315"/>
    </source>
</evidence>
<protein>
    <submittedName>
        <fullName evidence="4">GNAT family N-acetyltransferase</fullName>
    </submittedName>
</protein>
<dbReference type="Pfam" id="PF00583">
    <property type="entry name" value="Acetyltransf_1"/>
    <property type="match status" value="1"/>
</dbReference>
<dbReference type="Gene3D" id="3.40.630.30">
    <property type="match status" value="1"/>
</dbReference>
<dbReference type="EMBL" id="BAAAZU010000004">
    <property type="protein sequence ID" value="GAA3919929.1"/>
    <property type="molecule type" value="Genomic_DNA"/>
</dbReference>
<gene>
    <name evidence="4" type="ORF">GCM10022229_11930</name>
</gene>
<dbReference type="InterPro" id="IPR050832">
    <property type="entry name" value="Bact_Acetyltransf"/>
</dbReference>
<organism evidence="4 5">
    <name type="scientific">Luteimonas lutimaris</name>
    <dbReference type="NCBI Taxonomy" id="698645"/>
    <lineage>
        <taxon>Bacteria</taxon>
        <taxon>Pseudomonadati</taxon>
        <taxon>Pseudomonadota</taxon>
        <taxon>Gammaproteobacteria</taxon>
        <taxon>Lysobacterales</taxon>
        <taxon>Lysobacteraceae</taxon>
        <taxon>Luteimonas</taxon>
    </lineage>
</organism>
<dbReference type="Proteomes" id="UP001501727">
    <property type="component" value="Unassembled WGS sequence"/>
</dbReference>
<evidence type="ECO:0000256" key="1">
    <source>
        <dbReference type="ARBA" id="ARBA00022679"/>
    </source>
</evidence>
<sequence length="167" mass="18955">MLIRKLEKDDARLLRSCRLFGLKESPDSFLAAYHEVSDTPLSDVESELEDENIRYVGAFAGEEIVGFMRFVRFKRSARRHVAEVRSVYVKKALRGQQIGSRLLRHLIEDARAAGIESLVLAVLADNAAARRLYESRGFQLHGMEPRGVKKERGYIDQALYSLDLTAT</sequence>
<keyword evidence="2" id="KW-0012">Acyltransferase</keyword>
<keyword evidence="5" id="KW-1185">Reference proteome</keyword>
<dbReference type="PANTHER" id="PTHR43877">
    <property type="entry name" value="AMINOALKYLPHOSPHONATE N-ACETYLTRANSFERASE-RELATED-RELATED"/>
    <property type="match status" value="1"/>
</dbReference>
<evidence type="ECO:0000259" key="3">
    <source>
        <dbReference type="PROSITE" id="PS51186"/>
    </source>
</evidence>
<evidence type="ECO:0000313" key="5">
    <source>
        <dbReference type="Proteomes" id="UP001501727"/>
    </source>
</evidence>
<proteinExistence type="predicted"/>
<evidence type="ECO:0000313" key="4">
    <source>
        <dbReference type="EMBL" id="GAA3919929.1"/>
    </source>
</evidence>
<comment type="caution">
    <text evidence="4">The sequence shown here is derived from an EMBL/GenBank/DDBJ whole genome shotgun (WGS) entry which is preliminary data.</text>
</comment>
<name>A0ABP7MC25_9GAMM</name>
<keyword evidence="1" id="KW-0808">Transferase</keyword>
<dbReference type="SUPFAM" id="SSF55729">
    <property type="entry name" value="Acyl-CoA N-acyltransferases (Nat)"/>
    <property type="match status" value="1"/>
</dbReference>
<dbReference type="CDD" id="cd04301">
    <property type="entry name" value="NAT_SF"/>
    <property type="match status" value="1"/>
</dbReference>
<dbReference type="InterPro" id="IPR016181">
    <property type="entry name" value="Acyl_CoA_acyltransferase"/>
</dbReference>
<dbReference type="RefSeq" id="WP_344759038.1">
    <property type="nucleotide sequence ID" value="NZ_BAAAZU010000004.1"/>
</dbReference>
<accession>A0ABP7MC25</accession>
<feature type="domain" description="N-acetyltransferase" evidence="3">
    <location>
        <begin position="1"/>
        <end position="165"/>
    </location>
</feature>
<dbReference type="PROSITE" id="PS51186">
    <property type="entry name" value="GNAT"/>
    <property type="match status" value="1"/>
</dbReference>
<reference evidence="5" key="1">
    <citation type="journal article" date="2019" name="Int. J. Syst. Evol. Microbiol.">
        <title>The Global Catalogue of Microorganisms (GCM) 10K type strain sequencing project: providing services to taxonomists for standard genome sequencing and annotation.</title>
        <authorList>
            <consortium name="The Broad Institute Genomics Platform"/>
            <consortium name="The Broad Institute Genome Sequencing Center for Infectious Disease"/>
            <person name="Wu L."/>
            <person name="Ma J."/>
        </authorList>
    </citation>
    <scope>NUCLEOTIDE SEQUENCE [LARGE SCALE GENOMIC DNA]</scope>
    <source>
        <strain evidence="5">JCM 16916</strain>
    </source>
</reference>
<dbReference type="InterPro" id="IPR000182">
    <property type="entry name" value="GNAT_dom"/>
</dbReference>